<evidence type="ECO:0000256" key="5">
    <source>
        <dbReference type="ARBA" id="ARBA00022989"/>
    </source>
</evidence>
<feature type="coiled-coil region" evidence="9">
    <location>
        <begin position="26"/>
        <end position="53"/>
    </location>
</feature>
<comment type="subcellular location">
    <subcellularLocation>
        <location evidence="1">Cell membrane</location>
        <topology evidence="1">Single-pass type II membrane protein</topology>
    </subcellularLocation>
</comment>
<keyword evidence="9" id="KW-0175">Coiled coil</keyword>
<evidence type="ECO:0000256" key="3">
    <source>
        <dbReference type="ARBA" id="ARBA00022618"/>
    </source>
</evidence>
<dbReference type="AlphaFoldDB" id="C6XME5"/>
<evidence type="ECO:0000256" key="6">
    <source>
        <dbReference type="ARBA" id="ARBA00023136"/>
    </source>
</evidence>
<keyword evidence="4" id="KW-0812">Transmembrane</keyword>
<keyword evidence="7" id="KW-0131">Cell cycle</keyword>
<keyword evidence="2" id="KW-1003">Cell membrane</keyword>
<dbReference type="GO" id="GO:0005886">
    <property type="term" value="C:plasma membrane"/>
    <property type="evidence" value="ECO:0007669"/>
    <property type="project" value="UniProtKB-SubCell"/>
</dbReference>
<gene>
    <name evidence="10" type="ordered locus">Hbal_0386</name>
</gene>
<reference evidence="11" key="1">
    <citation type="journal article" date="2011" name="J. Bacteriol.">
        <title>Genome sequences of eight morphologically diverse alphaproteobacteria.</title>
        <authorList>
            <consortium name="US DOE Joint Genome Institute"/>
            <person name="Brown P.J."/>
            <person name="Kysela D.T."/>
            <person name="Buechlein A."/>
            <person name="Hemmerich C."/>
            <person name="Brun Y.V."/>
        </authorList>
    </citation>
    <scope>NUCLEOTIDE SEQUENCE [LARGE SCALE GENOMIC DNA]</scope>
    <source>
        <strain evidence="11">ATCC 49814 / DSM 5838 / IFAM 1418</strain>
    </source>
</reference>
<sequence>MKRLFAISFVVIALLAVSVYRAKEGAQASEIKIQKLEQQIAAAKEELRVLKAEEAHLSRPERIGPLAAEKLGMGPVRPEQLKGEAALQATLAESASDDAAALVEGQDAAE</sequence>
<keyword evidence="6" id="KW-0472">Membrane</keyword>
<keyword evidence="3 10" id="KW-0132">Cell division</keyword>
<evidence type="ECO:0000256" key="9">
    <source>
        <dbReference type="SAM" id="Coils"/>
    </source>
</evidence>
<evidence type="ECO:0000256" key="8">
    <source>
        <dbReference type="NCBIfam" id="TIGR02209"/>
    </source>
</evidence>
<dbReference type="RefSeq" id="WP_015826238.1">
    <property type="nucleotide sequence ID" value="NC_012982.1"/>
</dbReference>
<evidence type="ECO:0000256" key="4">
    <source>
        <dbReference type="ARBA" id="ARBA00022692"/>
    </source>
</evidence>
<evidence type="ECO:0000313" key="10">
    <source>
        <dbReference type="EMBL" id="ACT58088.1"/>
    </source>
</evidence>
<dbReference type="InterPro" id="IPR011922">
    <property type="entry name" value="Cell_div_FtsL"/>
</dbReference>
<dbReference type="Proteomes" id="UP000002745">
    <property type="component" value="Chromosome"/>
</dbReference>
<dbReference type="NCBIfam" id="TIGR02209">
    <property type="entry name" value="ftsL_broad"/>
    <property type="match status" value="1"/>
</dbReference>
<proteinExistence type="predicted"/>
<protein>
    <recommendedName>
        <fullName evidence="8">Cell division protein FtsL</fullName>
    </recommendedName>
</protein>
<dbReference type="STRING" id="582402.Hbal_0386"/>
<dbReference type="GO" id="GO:0051301">
    <property type="term" value="P:cell division"/>
    <property type="evidence" value="ECO:0007669"/>
    <property type="project" value="UniProtKB-KW"/>
</dbReference>
<dbReference type="EMBL" id="CP001678">
    <property type="protein sequence ID" value="ACT58088.1"/>
    <property type="molecule type" value="Genomic_DNA"/>
</dbReference>
<dbReference type="eggNOG" id="COG5462">
    <property type="taxonomic scope" value="Bacteria"/>
</dbReference>
<dbReference type="OrthoDB" id="7619873at2"/>
<keyword evidence="11" id="KW-1185">Reference proteome</keyword>
<evidence type="ECO:0000256" key="1">
    <source>
        <dbReference type="ARBA" id="ARBA00004401"/>
    </source>
</evidence>
<evidence type="ECO:0000256" key="2">
    <source>
        <dbReference type="ARBA" id="ARBA00022475"/>
    </source>
</evidence>
<organism evidence="10 11">
    <name type="scientific">Hirschia baltica (strain ATCC 49814 / DSM 5838 / IFAM 1418)</name>
    <dbReference type="NCBI Taxonomy" id="582402"/>
    <lineage>
        <taxon>Bacteria</taxon>
        <taxon>Pseudomonadati</taxon>
        <taxon>Pseudomonadota</taxon>
        <taxon>Alphaproteobacteria</taxon>
        <taxon>Hyphomonadales</taxon>
        <taxon>Hyphomonadaceae</taxon>
        <taxon>Hirschia</taxon>
    </lineage>
</organism>
<keyword evidence="5" id="KW-1133">Transmembrane helix</keyword>
<evidence type="ECO:0000313" key="11">
    <source>
        <dbReference type="Proteomes" id="UP000002745"/>
    </source>
</evidence>
<accession>C6XME5</accession>
<evidence type="ECO:0000256" key="7">
    <source>
        <dbReference type="ARBA" id="ARBA00023306"/>
    </source>
</evidence>
<dbReference type="HOGENOM" id="CLU_2167483_0_0_5"/>
<dbReference type="KEGG" id="hba:Hbal_0386"/>
<name>C6XME5_HIRBI</name>